<evidence type="ECO:0000313" key="2">
    <source>
        <dbReference type="EMBL" id="CAD7396429.1"/>
    </source>
</evidence>
<evidence type="ECO:0000256" key="1">
    <source>
        <dbReference type="SAM" id="MobiDB-lite"/>
    </source>
</evidence>
<gene>
    <name evidence="2" type="ORF">TCEB3V08_LOCUS3603</name>
</gene>
<feature type="compositionally biased region" description="Basic and acidic residues" evidence="1">
    <location>
        <begin position="185"/>
        <end position="200"/>
    </location>
</feature>
<dbReference type="EMBL" id="OC317360">
    <property type="protein sequence ID" value="CAD7396429.1"/>
    <property type="molecule type" value="Genomic_DNA"/>
</dbReference>
<name>A0A7R9GTR6_TIMCR</name>
<protein>
    <submittedName>
        <fullName evidence="2">Uncharacterized protein</fullName>
    </submittedName>
</protein>
<organism evidence="2">
    <name type="scientific">Timema cristinae</name>
    <name type="common">Walking stick</name>
    <dbReference type="NCBI Taxonomy" id="61476"/>
    <lineage>
        <taxon>Eukaryota</taxon>
        <taxon>Metazoa</taxon>
        <taxon>Ecdysozoa</taxon>
        <taxon>Arthropoda</taxon>
        <taxon>Hexapoda</taxon>
        <taxon>Insecta</taxon>
        <taxon>Pterygota</taxon>
        <taxon>Neoptera</taxon>
        <taxon>Polyneoptera</taxon>
        <taxon>Phasmatodea</taxon>
        <taxon>Timematodea</taxon>
        <taxon>Timematoidea</taxon>
        <taxon>Timematidae</taxon>
        <taxon>Timema</taxon>
    </lineage>
</organism>
<reference evidence="2" key="1">
    <citation type="submission" date="2020-11" db="EMBL/GenBank/DDBJ databases">
        <authorList>
            <person name="Tran Van P."/>
        </authorList>
    </citation>
    <scope>NUCLEOTIDE SEQUENCE</scope>
</reference>
<proteinExistence type="predicted"/>
<accession>A0A7R9GTR6</accession>
<dbReference type="AlphaFoldDB" id="A0A7R9GTR6"/>
<feature type="region of interest" description="Disordered" evidence="1">
    <location>
        <begin position="165"/>
        <end position="200"/>
    </location>
</feature>
<sequence>MSRKREEIECEKERFYKEKKATHKTRKEVKEGFGNQINLCRDRLKNSGPTAQKSDTLPADKKKIANQTQHRRHVKGNVLSPFESRVCEGCISTFCDYSDGSTLVHIIANASIKDETPKVCYELRKSRYTTSLIRLTTTGLCCTDVRRSALHKEKERERCMRRFNQNNTMRRELARGNPPSHKPSRTKDRAALQVSEREQK</sequence>